<evidence type="ECO:0000313" key="3">
    <source>
        <dbReference type="Proteomes" id="UP000001683"/>
    </source>
</evidence>
<dbReference type="AlphaFoldDB" id="B2A1B2"/>
<protein>
    <submittedName>
        <fullName evidence="2">Transposase IS200-family protein</fullName>
    </submittedName>
</protein>
<dbReference type="PANTHER" id="PTHR33360:SF2">
    <property type="entry name" value="TRANSPOSASE FOR INSERTION SEQUENCE ELEMENT IS200"/>
    <property type="match status" value="1"/>
</dbReference>
<dbReference type="SUPFAM" id="SSF143422">
    <property type="entry name" value="Transposase IS200-like"/>
    <property type="match status" value="1"/>
</dbReference>
<dbReference type="Gene3D" id="3.30.70.1290">
    <property type="entry name" value="Transposase IS200-like"/>
    <property type="match status" value="1"/>
</dbReference>
<dbReference type="OrthoDB" id="9798161at2"/>
<dbReference type="NCBIfam" id="NF033573">
    <property type="entry name" value="transpos_IS200"/>
    <property type="match status" value="1"/>
</dbReference>
<dbReference type="InterPro" id="IPR036515">
    <property type="entry name" value="Transposase_17_sf"/>
</dbReference>
<dbReference type="EMBL" id="CP001034">
    <property type="protein sequence ID" value="ACB86050.1"/>
    <property type="molecule type" value="Genomic_DNA"/>
</dbReference>
<dbReference type="STRING" id="457570.Nther_2487"/>
<dbReference type="GO" id="GO:0006313">
    <property type="term" value="P:DNA transposition"/>
    <property type="evidence" value="ECO:0007669"/>
    <property type="project" value="InterPro"/>
</dbReference>
<reference evidence="2 3" key="2">
    <citation type="journal article" date="2011" name="J. Bacteriol.">
        <title>Complete genome sequence of the anaerobic, halophilic alkalithermophile Natranaerobius thermophilus JW/NM-WN-LF.</title>
        <authorList>
            <person name="Zhao B."/>
            <person name="Mesbah N.M."/>
            <person name="Dalin E."/>
            <person name="Goodwin L."/>
            <person name="Nolan M."/>
            <person name="Pitluck S."/>
            <person name="Chertkov O."/>
            <person name="Brettin T.S."/>
            <person name="Han J."/>
            <person name="Larimer F.W."/>
            <person name="Land M.L."/>
            <person name="Hauser L."/>
            <person name="Kyrpides N."/>
            <person name="Wiegel J."/>
        </authorList>
    </citation>
    <scope>NUCLEOTIDE SEQUENCE [LARGE SCALE GENOMIC DNA]</scope>
    <source>
        <strain evidence="3">ATCC BAA-1301 / DSM 18059 / JW/NM-WN-LF</strain>
    </source>
</reference>
<gene>
    <name evidence="2" type="ordered locus">Nther_2487</name>
</gene>
<name>B2A1B2_NATTJ</name>
<dbReference type="HOGENOM" id="CLU_101320_2_0_9"/>
<proteinExistence type="predicted"/>
<sequence length="133" mass="15825">MSKNRWTTTKTTVYNLGYHIIFCPKYRREVLTGKIEQRLKQLFLEKANELEIEIQDLTIMPDHVHLFIKADPTLAPHYIVRQLKGYSAKILRKEFPELKSRLPSLWTRSYYVESVGHISEDTIRKYIEDQEGK</sequence>
<feature type="domain" description="Transposase IS200-like" evidence="1">
    <location>
        <begin position="13"/>
        <end position="130"/>
    </location>
</feature>
<accession>B2A1B2</accession>
<dbReference type="GO" id="GO:0003677">
    <property type="term" value="F:DNA binding"/>
    <property type="evidence" value="ECO:0007669"/>
    <property type="project" value="InterPro"/>
</dbReference>
<dbReference type="KEGG" id="nth:Nther_2487"/>
<evidence type="ECO:0000313" key="2">
    <source>
        <dbReference type="EMBL" id="ACB86050.1"/>
    </source>
</evidence>
<dbReference type="GO" id="GO:0004803">
    <property type="term" value="F:transposase activity"/>
    <property type="evidence" value="ECO:0007669"/>
    <property type="project" value="InterPro"/>
</dbReference>
<dbReference type="Proteomes" id="UP000001683">
    <property type="component" value="Chromosome"/>
</dbReference>
<dbReference type="InParanoid" id="B2A1B2"/>
<dbReference type="eggNOG" id="COG1943">
    <property type="taxonomic scope" value="Bacteria"/>
</dbReference>
<dbReference type="InterPro" id="IPR002686">
    <property type="entry name" value="Transposase_17"/>
</dbReference>
<reference evidence="2 3" key="1">
    <citation type="submission" date="2008-04" db="EMBL/GenBank/DDBJ databases">
        <title>Complete sequence of chromosome of Natranaerobius thermophilus JW/NM-WN-LF.</title>
        <authorList>
            <consortium name="US DOE Joint Genome Institute"/>
            <person name="Copeland A."/>
            <person name="Lucas S."/>
            <person name="Lapidus A."/>
            <person name="Glavina del Rio T."/>
            <person name="Dalin E."/>
            <person name="Tice H."/>
            <person name="Bruce D."/>
            <person name="Goodwin L."/>
            <person name="Pitluck S."/>
            <person name="Chertkov O."/>
            <person name="Brettin T."/>
            <person name="Detter J.C."/>
            <person name="Han C."/>
            <person name="Kuske C.R."/>
            <person name="Schmutz J."/>
            <person name="Larimer F."/>
            <person name="Land M."/>
            <person name="Hauser L."/>
            <person name="Kyrpides N."/>
            <person name="Lykidis A."/>
            <person name="Mesbah N.M."/>
            <person name="Wiegel J."/>
        </authorList>
    </citation>
    <scope>NUCLEOTIDE SEQUENCE [LARGE SCALE GENOMIC DNA]</scope>
    <source>
        <strain evidence="3">ATCC BAA-1301 / DSM 18059 / JW/NM-WN-LF</strain>
    </source>
</reference>
<dbReference type="Pfam" id="PF01797">
    <property type="entry name" value="Y1_Tnp"/>
    <property type="match status" value="1"/>
</dbReference>
<keyword evidence="3" id="KW-1185">Reference proteome</keyword>
<dbReference type="RefSeq" id="WP_012448894.1">
    <property type="nucleotide sequence ID" value="NC_010718.1"/>
</dbReference>
<dbReference type="PANTHER" id="PTHR33360">
    <property type="entry name" value="TRANSPOSASE FOR INSERTION SEQUENCE ELEMENT IS200"/>
    <property type="match status" value="1"/>
</dbReference>
<dbReference type="SMART" id="SM01321">
    <property type="entry name" value="Y1_Tnp"/>
    <property type="match status" value="1"/>
</dbReference>
<organism evidence="2 3">
    <name type="scientific">Natranaerobius thermophilus (strain ATCC BAA-1301 / DSM 18059 / JW/NM-WN-LF)</name>
    <dbReference type="NCBI Taxonomy" id="457570"/>
    <lineage>
        <taxon>Bacteria</taxon>
        <taxon>Bacillati</taxon>
        <taxon>Bacillota</taxon>
        <taxon>Clostridia</taxon>
        <taxon>Natranaerobiales</taxon>
        <taxon>Natranaerobiaceae</taxon>
        <taxon>Natranaerobius</taxon>
    </lineage>
</organism>
<evidence type="ECO:0000259" key="1">
    <source>
        <dbReference type="SMART" id="SM01321"/>
    </source>
</evidence>